<name>A0A6L2K4E1_TANCI</name>
<proteinExistence type="predicted"/>
<dbReference type="AlphaFoldDB" id="A0A6L2K4E1"/>
<sequence>MSKRKQTDANLKEEEHLKTFLKIVSDEEEVVDYEVLEKRFLIINWESKFYHFDRHGAECIYYRIFRSDGSSRWIKTFAEMMRRFDRLDLVELYNLVMQRFETTTPEGVDLILWGDLRTMFEANVEDELWQNQEEWSLKSWNFYENCRVHILILKDGTEIHMLAEKRLMNLEAMIEERRIFKCWFYHHTTNGHQFTMFNRHQELASPEQTTSELTSSKQTALGKDISNLLIVDSLLKTIWLSVHHVIVSCGDEFMRCCIADKSVQVYQRTSLKIC</sequence>
<organism evidence="1">
    <name type="scientific">Tanacetum cinerariifolium</name>
    <name type="common">Dalmatian daisy</name>
    <name type="synonym">Chrysanthemum cinerariifolium</name>
    <dbReference type="NCBI Taxonomy" id="118510"/>
    <lineage>
        <taxon>Eukaryota</taxon>
        <taxon>Viridiplantae</taxon>
        <taxon>Streptophyta</taxon>
        <taxon>Embryophyta</taxon>
        <taxon>Tracheophyta</taxon>
        <taxon>Spermatophyta</taxon>
        <taxon>Magnoliopsida</taxon>
        <taxon>eudicotyledons</taxon>
        <taxon>Gunneridae</taxon>
        <taxon>Pentapetalae</taxon>
        <taxon>asterids</taxon>
        <taxon>campanulids</taxon>
        <taxon>Asterales</taxon>
        <taxon>Asteraceae</taxon>
        <taxon>Asteroideae</taxon>
        <taxon>Anthemideae</taxon>
        <taxon>Anthemidinae</taxon>
        <taxon>Tanacetum</taxon>
    </lineage>
</organism>
<reference evidence="1" key="1">
    <citation type="journal article" date="2019" name="Sci. Rep.">
        <title>Draft genome of Tanacetum cinerariifolium, the natural source of mosquito coil.</title>
        <authorList>
            <person name="Yamashiro T."/>
            <person name="Shiraishi A."/>
            <person name="Satake H."/>
            <person name="Nakayama K."/>
        </authorList>
    </citation>
    <scope>NUCLEOTIDE SEQUENCE</scope>
</reference>
<accession>A0A6L2K4E1</accession>
<gene>
    <name evidence="1" type="ORF">Tci_016181</name>
</gene>
<protein>
    <submittedName>
        <fullName evidence="1">Uncharacterized protein</fullName>
    </submittedName>
</protein>
<comment type="caution">
    <text evidence="1">The sequence shown here is derived from an EMBL/GenBank/DDBJ whole genome shotgun (WGS) entry which is preliminary data.</text>
</comment>
<evidence type="ECO:0000313" key="1">
    <source>
        <dbReference type="EMBL" id="GEU44203.1"/>
    </source>
</evidence>
<dbReference type="EMBL" id="BKCJ010001813">
    <property type="protein sequence ID" value="GEU44203.1"/>
    <property type="molecule type" value="Genomic_DNA"/>
</dbReference>